<comment type="caution">
    <text evidence="2">The sequence shown here is derived from an EMBL/GenBank/DDBJ whole genome shotgun (WGS) entry which is preliminary data.</text>
</comment>
<feature type="compositionally biased region" description="Polar residues" evidence="1">
    <location>
        <begin position="1864"/>
        <end position="1880"/>
    </location>
</feature>
<feature type="compositionally biased region" description="Low complexity" evidence="1">
    <location>
        <begin position="2613"/>
        <end position="2629"/>
    </location>
</feature>
<keyword evidence="3" id="KW-1185">Reference proteome</keyword>
<protein>
    <submittedName>
        <fullName evidence="2">Uncharacterized protein</fullName>
    </submittedName>
</protein>
<evidence type="ECO:0000313" key="2">
    <source>
        <dbReference type="EMBL" id="ORX62606.1"/>
    </source>
</evidence>
<dbReference type="OrthoDB" id="43547at2759"/>
<dbReference type="Proteomes" id="UP000242146">
    <property type="component" value="Unassembled WGS sequence"/>
</dbReference>
<feature type="region of interest" description="Disordered" evidence="1">
    <location>
        <begin position="1728"/>
        <end position="1762"/>
    </location>
</feature>
<dbReference type="EMBL" id="MCGT01000001">
    <property type="protein sequence ID" value="ORX62606.1"/>
    <property type="molecule type" value="Genomic_DNA"/>
</dbReference>
<feature type="region of interest" description="Disordered" evidence="1">
    <location>
        <begin position="1860"/>
        <end position="1952"/>
    </location>
</feature>
<organism evidence="2 3">
    <name type="scientific">Hesseltinella vesiculosa</name>
    <dbReference type="NCBI Taxonomy" id="101127"/>
    <lineage>
        <taxon>Eukaryota</taxon>
        <taxon>Fungi</taxon>
        <taxon>Fungi incertae sedis</taxon>
        <taxon>Mucoromycota</taxon>
        <taxon>Mucoromycotina</taxon>
        <taxon>Mucoromycetes</taxon>
        <taxon>Mucorales</taxon>
        <taxon>Cunninghamellaceae</taxon>
        <taxon>Hesseltinella</taxon>
    </lineage>
</organism>
<feature type="compositionally biased region" description="Polar residues" evidence="1">
    <location>
        <begin position="1730"/>
        <end position="1739"/>
    </location>
</feature>
<gene>
    <name evidence="2" type="ORF">DM01DRAFT_1330735</name>
</gene>
<feature type="compositionally biased region" description="Polar residues" evidence="1">
    <location>
        <begin position="1904"/>
        <end position="1917"/>
    </location>
</feature>
<evidence type="ECO:0000313" key="3">
    <source>
        <dbReference type="Proteomes" id="UP000242146"/>
    </source>
</evidence>
<feature type="region of interest" description="Disordered" evidence="1">
    <location>
        <begin position="2659"/>
        <end position="2721"/>
    </location>
</feature>
<feature type="compositionally biased region" description="Polar residues" evidence="1">
    <location>
        <begin position="2663"/>
        <end position="2676"/>
    </location>
</feature>
<dbReference type="PANTHER" id="PTHR14918:SF3">
    <property type="entry name" value="KICSTOR COMPLEX PROTEIN SZT2"/>
    <property type="match status" value="1"/>
</dbReference>
<name>A0A1X2GX15_9FUNG</name>
<feature type="region of interest" description="Disordered" evidence="1">
    <location>
        <begin position="170"/>
        <end position="216"/>
    </location>
</feature>
<feature type="region of interest" description="Disordered" evidence="1">
    <location>
        <begin position="497"/>
        <end position="528"/>
    </location>
</feature>
<feature type="compositionally biased region" description="Acidic residues" evidence="1">
    <location>
        <begin position="1743"/>
        <end position="1762"/>
    </location>
</feature>
<accession>A0A1X2GX15</accession>
<dbReference type="InterPro" id="IPR033228">
    <property type="entry name" value="SZT2"/>
</dbReference>
<feature type="compositionally biased region" description="Polar residues" evidence="1">
    <location>
        <begin position="207"/>
        <end position="216"/>
    </location>
</feature>
<feature type="compositionally biased region" description="Basic residues" evidence="1">
    <location>
        <begin position="197"/>
        <end position="206"/>
    </location>
</feature>
<feature type="compositionally biased region" description="Polar residues" evidence="1">
    <location>
        <begin position="2568"/>
        <end position="2591"/>
    </location>
</feature>
<reference evidence="2 3" key="1">
    <citation type="submission" date="2016-07" db="EMBL/GenBank/DDBJ databases">
        <title>Pervasive Adenine N6-methylation of Active Genes in Fungi.</title>
        <authorList>
            <consortium name="DOE Joint Genome Institute"/>
            <person name="Mondo S.J."/>
            <person name="Dannebaum R.O."/>
            <person name="Kuo R.C."/>
            <person name="Labutti K."/>
            <person name="Haridas S."/>
            <person name="Kuo A."/>
            <person name="Salamov A."/>
            <person name="Ahrendt S.R."/>
            <person name="Lipzen A."/>
            <person name="Sullivan W."/>
            <person name="Andreopoulos W.B."/>
            <person name="Clum A."/>
            <person name="Lindquist E."/>
            <person name="Daum C."/>
            <person name="Ramamoorthy G.K."/>
            <person name="Gryganskyi A."/>
            <person name="Culley D."/>
            <person name="Magnuson J.K."/>
            <person name="James T.Y."/>
            <person name="O'Malley M.A."/>
            <person name="Stajich J.E."/>
            <person name="Spatafora J.W."/>
            <person name="Visel A."/>
            <person name="Grigoriev I.V."/>
        </authorList>
    </citation>
    <scope>NUCLEOTIDE SEQUENCE [LARGE SCALE GENOMIC DNA]</scope>
    <source>
        <strain evidence="2 3">NRRL 3301</strain>
    </source>
</reference>
<feature type="region of interest" description="Disordered" evidence="1">
    <location>
        <begin position="2565"/>
        <end position="2592"/>
    </location>
</feature>
<proteinExistence type="predicted"/>
<sequence length="3352" mass="376057">MVLMVDLSSSLATIDSMRDHIMLEDAFDLLSTTLSGLVQPFYLPTTHGANIKLEPTISLTVIAECSQFGSNINVIPVLAEYPTMRVLLQNVTVTGTSVNSVLKELNHEISAFQYDLGKMRHQISQRRKVGYQLDVRYDHSSVVVEEGDDPDYHYDPLGNDTNAEQGIVSVVPGQQPLPPPTTKKHSRKLSQASQMFNKRRSHHHRQQQSNRRTSKGFNSWKKDVWGVGKTGSNLSYILRAGSFALSLLPTQGRRSILLITDGVVKSNVDETVLSQLAADNIACHVFHLGPENGFTPSCNFGFVPDTEILQFVANATGGYFDRANQLIRQAMPSLDSSMHPTCTLPPNQYHLRILAKEILLEKPRTDTHRILASPEPTNTGIFPWTTNCIPVPMEMRLLRYHEYTLPNHIDLLIAARLRQGFSLVSVIVDSGVASLLLPKQDEKRTPLTARDPATQQKKRARSSRVTIVLTLQWQPNVTVEYRIRARVNPGTLLTTHLHHQQQEQQEPSQSDTSGASSPHPLPSSCHGLYPALHSPKGEVLIRANATFSDMLKNWDLFQRRMQVMGLVNGHAGMEVAGPTAGFHKVGKLKRLLDRIFDLDAALGTLLSTTSPGDNMDAFYNQWVKLNDADLRYYTKCWYDEASFDLITPTWASTPPSPSEDGQAYGDIVLDSLHHSLQSWASFVHEEQVYVKMLDNDKSSPDNTATPIRFCEVRLFKEKMHLVTARLLFFNVGDTRRHQVCETLKLQLVTCLATDQPDQLAIPCGQDGLVLSWTVNRPLASLLMRDPDHYMAETKVMLQQKQMLTSMWYGNSTLWITGEYIVRNYLYHSTTHWNLQNHGHPKNVPSLLSMAFDFMHQARIEEGFVVLTSLEDAYHYYKEITFNGSTFAVQAYLWKEDSKTEILSELWMEPSSMDGKAHRQLENNLHHIDMEQLTCLVTFDHINALHHDCPLSDTPEKIPHSLDVRNKLLNVQYILQHQLFYLPSLVQKSSFWLVSFVLPKFAQIEDNHLPDVGTPGTQTLDISQEYGFDRWKPSTCICSVHDTTFYKHSHAISQLSSVHRDFLFLHHFMEVELEQLADYQLPLEATDNNYWLQLWHSIYERDASVDLGSLTFGHTLSDMSCFVKSTSATSCLLAVIPSLASVIKTLQSPIQQSLSRCGIMLYQCERPSKESLLTKDVALSIRPVSAISTSTGLQHSVWQAEYSQQQTAPVVSDMLSNVKSAYSKSFVKSLFTSLLHGCVVDANDFERALPYCSESVIDIDITGYLNVQSLLQRNGSTSLEEVSIAHRRFLAVLGHYFEPVVTTNGQHPSIYCYRPAFTKSFSLEDMDPLAKKPLTFLDMVQCAQNPLFVRLECQFKKPNSKGSGWIERTFTFDHVPSSYQQPGLNVNFEPDVIGTDASPVASSDNTTATLRLVCLTLPLADHPLTPAVQSEHRPDCPAGHSPLHHQLNSSYLESKKKYAAQLANLSLDKQDAILETEQRLIWHFTEEILHCLLRAGPVTATSIGYVEKQLMKKNSFVDFPTTMSIPLVFVKNHNKSRCTFLSELEKVTNAPYRLVRVDDAFYAQNMFDASSALDFPSSMHDPTDQPHDDEFHLEGLNISLDLGKSMSPRETASKNDDFCQGLGISLMEPESDDNGVNSLGLLGIDDDHHGEVLSATTDQQTQSQLYWLLLIPLRQSVQIYFYSKVQLPVNRSEIIRVTKNMVKDVMERTNQLVLLQALHNTRTYSKYLLTPGQQSTYNQRDSSSTDDSDSDDQDDSGDVSEEDAVNHALHTDDNLVDLLSTSAEDKNHTPPKKFQPGHFQCPCLLKKRIPLHWRLQPNAALTFLANEVLRFAAVRNQPNMYVMMNDDQVIYCTLSEGPTLHPLDSDSQNDNDSIRPSSPYGSSLLDLNGSTSAGGATNGPHSRLHTASSFSFGHSTPHGSPHSDKYSPKALTSPSKGDGSSAKSPSLKKHSRPTELRELTVEVYGVQFGKWISDFVEMLESRLTTQLTMKEVQQFLTRNPTSKLSRADIEFMLPVTKPPSFRRTLVIPPIINNIPHFLNLLRQNNLVGPLRALEGTDLSSLVRRHRMLRYGSYSGPLGQSVSSVAGQDHQLQEVCLYYSCTSRTPGKCTPFEFNVGEGVAGVCFTVVDEHGIFVTHVARGQRGITIDDAQISEYLRDDLDVDAIASDDFLGDGRPGYRLSIDIWPIGGIDGSYLLDHLGRCFKQTVCDFIVEQIIHTAIHAEPSYPFDNFSLHHASTDLSHSITNTTTSFLQVLDKAFSWDSPTVTRTSWTTQLAPWTMPNILQQLDTELTGLHGTRPVMARALMRDAFDALSSAPTCDDYDIYELPLSSTHAKHSRAGRTHAAFQPPSATERDVTKHYRYMIIGGLPELGFASGFSSRRHSSESYWSSQLSFKKQQPSPLTKEEHTKLELHQRQDSVASSMSKSGAILHKKISYKEDDHHHSFVLFIMDCDVTTAYAYNCTSHVSDQLFTMVRRLLTQQEARHLALNNILYQKMGLFNHTYTMSSILTSATVIGHMQHNQYNGSLSAWIDAAQNDNGDLDNGSATVANIASTNGSPTTNSIVRLAQPQDHTPQTPSSTRFRSSNAESSDAATTAGKIEVNFSTLKSLVINHTSASSQSRQRPPSAQDSSAPTPSSHHGSIVEKDGMSIFDVEDTGRLCKSPMTADSSSPAVQGLTKTATTSNTNTSAANTPAPTTNRLGPVVLHPSASRPAPAALQPSATEPGNDVIYTAVRLADANSVLRDAYAQATTEFTHGRDKDYLMRHGEPFLTIYLRRTRLQAAHDKAFKIYSKWADRSSSHESGEMMEADELNVILKASRLLHFCRTPLLLADMEPLWTISNASASTSMDLPASLLPWYEDLTRTFMKEYAAYLQSVGMHLIVFGTNGHQPSEDNERCVSRYGQPRLLCVQSPVIYLMQVFRGGTVLCEARFTGMFVSATLYTLHRRYGRLTFSPYTHEKHDARRAGFKDFTEECDRFKQRIHVNSFAADFALRYMQYTLDHLDSLLPLDDTSHRHLLDLIHHLSFTFNKQKRLGAYTRNRLVRGKYELDMSRQPTPALLPTLLRNCRKLGMQPLVSNEEPIACFVSSNDFSFSYEQDQVSFAESPFRHSLILTPTAHSPDDDCKLEMCYYILVTYQAMDATSWRTVVHQHPEQWRHHLQETLATNYKLQDVIDCALKRIDVLVEQAIAICELDSGWNRLKEAICQRDPAHSARASPAPAKDQADSEDRASLMALSTQFARTPITSSNMPQLSRFLDLKLPWASVLHGLKRLHPMSGDITLSSDRYSLLIYMGDASTFFVSFEYNALEDASRPPVQIFANHKHGRNPADDDLTGYEIEFLGSLTVSLCYLLWKLR</sequence>
<feature type="compositionally biased region" description="Polar residues" evidence="1">
    <location>
        <begin position="507"/>
        <end position="516"/>
    </location>
</feature>
<dbReference type="PANTHER" id="PTHR14918">
    <property type="entry name" value="KICSTOR COMPLEX PROTEIN SZT2"/>
    <property type="match status" value="1"/>
</dbReference>
<feature type="region of interest" description="Disordered" evidence="1">
    <location>
        <begin position="2611"/>
        <end position="2646"/>
    </location>
</feature>
<dbReference type="GO" id="GO:0005777">
    <property type="term" value="C:peroxisome"/>
    <property type="evidence" value="ECO:0007669"/>
    <property type="project" value="InterPro"/>
</dbReference>
<feature type="compositionally biased region" description="Low complexity" evidence="1">
    <location>
        <begin position="2677"/>
        <end position="2696"/>
    </location>
</feature>
<evidence type="ECO:0000256" key="1">
    <source>
        <dbReference type="SAM" id="MobiDB-lite"/>
    </source>
</evidence>